<organism evidence="3 4">
    <name type="scientific">Noviherbaspirillum saxi</name>
    <dbReference type="NCBI Taxonomy" id="2320863"/>
    <lineage>
        <taxon>Bacteria</taxon>
        <taxon>Pseudomonadati</taxon>
        <taxon>Pseudomonadota</taxon>
        <taxon>Betaproteobacteria</taxon>
        <taxon>Burkholderiales</taxon>
        <taxon>Oxalobacteraceae</taxon>
        <taxon>Noviherbaspirillum</taxon>
    </lineage>
</organism>
<feature type="domain" description="SnoaL-like" evidence="2">
    <location>
        <begin position="42"/>
        <end position="173"/>
    </location>
</feature>
<dbReference type="RefSeq" id="WP_119772522.1">
    <property type="nucleotide sequence ID" value="NZ_QYUO01000003.1"/>
</dbReference>
<feature type="chain" id="PRO_5017458667" evidence="1">
    <location>
        <begin position="33"/>
        <end position="195"/>
    </location>
</feature>
<comment type="caution">
    <text evidence="3">The sequence shown here is derived from an EMBL/GenBank/DDBJ whole genome shotgun (WGS) entry which is preliminary data.</text>
</comment>
<dbReference type="EMBL" id="QYUO01000003">
    <property type="protein sequence ID" value="RJF92571.1"/>
    <property type="molecule type" value="Genomic_DNA"/>
</dbReference>
<keyword evidence="1" id="KW-0732">Signal</keyword>
<protein>
    <submittedName>
        <fullName evidence="3">Nuclear transport factor 2 family protein</fullName>
    </submittedName>
</protein>
<dbReference type="SUPFAM" id="SSF54427">
    <property type="entry name" value="NTF2-like"/>
    <property type="match status" value="1"/>
</dbReference>
<keyword evidence="4" id="KW-1185">Reference proteome</keyword>
<dbReference type="AlphaFoldDB" id="A0A3A3FGQ5"/>
<evidence type="ECO:0000313" key="3">
    <source>
        <dbReference type="EMBL" id="RJF92571.1"/>
    </source>
</evidence>
<sequence>MNHMLRPPFHRFLPIASIASLCVLASCGGVNADPVNMCGKPSLEDRAEILDLIARYGPYIDYREAKPWASLFTEDGELNYPKFGDTTGAREVVKGRDALVAFASQSSAPNLVFAHYPGQTILVSVRTDQVKALTPVATAMVKTNAQLAANYNGLGVYEDVIVKTANGWRFRSRSANIYAALPMSRDFLPCNPATM</sequence>
<evidence type="ECO:0000259" key="2">
    <source>
        <dbReference type="Pfam" id="PF13577"/>
    </source>
</evidence>
<accession>A0A3A3FGQ5</accession>
<dbReference type="Proteomes" id="UP000265955">
    <property type="component" value="Unassembled WGS sequence"/>
</dbReference>
<dbReference type="Gene3D" id="3.10.450.50">
    <property type="match status" value="1"/>
</dbReference>
<evidence type="ECO:0000313" key="4">
    <source>
        <dbReference type="Proteomes" id="UP000265955"/>
    </source>
</evidence>
<dbReference type="Pfam" id="PF13577">
    <property type="entry name" value="SnoaL_4"/>
    <property type="match status" value="1"/>
</dbReference>
<proteinExistence type="predicted"/>
<name>A0A3A3FGQ5_9BURK</name>
<evidence type="ECO:0000256" key="1">
    <source>
        <dbReference type="SAM" id="SignalP"/>
    </source>
</evidence>
<feature type="signal peptide" evidence="1">
    <location>
        <begin position="1"/>
        <end position="32"/>
    </location>
</feature>
<dbReference type="InterPro" id="IPR032710">
    <property type="entry name" value="NTF2-like_dom_sf"/>
</dbReference>
<reference evidence="4" key="1">
    <citation type="submission" date="2018-09" db="EMBL/GenBank/DDBJ databases">
        <authorList>
            <person name="Zhu H."/>
        </authorList>
    </citation>
    <scope>NUCLEOTIDE SEQUENCE [LARGE SCALE GENOMIC DNA]</scope>
    <source>
        <strain evidence="4">K1R23-30</strain>
    </source>
</reference>
<dbReference type="PROSITE" id="PS51257">
    <property type="entry name" value="PROKAR_LIPOPROTEIN"/>
    <property type="match status" value="1"/>
</dbReference>
<dbReference type="CDD" id="cd00531">
    <property type="entry name" value="NTF2_like"/>
    <property type="match status" value="1"/>
</dbReference>
<gene>
    <name evidence="3" type="ORF">D3871_28675</name>
</gene>
<dbReference type="InterPro" id="IPR037401">
    <property type="entry name" value="SnoaL-like"/>
</dbReference>
<dbReference type="OrthoDB" id="2674149at2"/>